<keyword evidence="12" id="KW-0472">Membrane</keyword>
<dbReference type="PROSITE" id="PS50158">
    <property type="entry name" value="ZF_CCHC"/>
    <property type="match status" value="2"/>
</dbReference>
<feature type="domain" description="CCHC-type" evidence="13">
    <location>
        <begin position="572"/>
        <end position="587"/>
    </location>
</feature>
<keyword evidence="1" id="KW-0645">Protease</keyword>
<keyword evidence="10" id="KW-0479">Metal-binding</keyword>
<dbReference type="SUPFAM" id="SSF56672">
    <property type="entry name" value="DNA/RNA polymerases"/>
    <property type="match status" value="1"/>
</dbReference>
<gene>
    <name evidence="15" type="ORF">Tci_061782</name>
</gene>
<dbReference type="GO" id="GO:0003677">
    <property type="term" value="F:DNA binding"/>
    <property type="evidence" value="ECO:0007669"/>
    <property type="project" value="UniProtKB-KW"/>
</dbReference>
<dbReference type="Gene3D" id="3.10.10.10">
    <property type="entry name" value="HIV Type 1 Reverse Transcriptase, subunit A, domain 1"/>
    <property type="match status" value="1"/>
</dbReference>
<comment type="caution">
    <text evidence="15">The sequence shown here is derived from an EMBL/GenBank/DDBJ whole genome shotgun (WGS) entry which is preliminary data.</text>
</comment>
<keyword evidence="2" id="KW-0808">Transferase</keyword>
<dbReference type="GO" id="GO:0006508">
    <property type="term" value="P:proteolysis"/>
    <property type="evidence" value="ECO:0007669"/>
    <property type="project" value="UniProtKB-KW"/>
</dbReference>
<dbReference type="Pfam" id="PF00098">
    <property type="entry name" value="zf-CCHC"/>
    <property type="match status" value="1"/>
</dbReference>
<keyword evidence="10" id="KW-0863">Zinc-finger</keyword>
<dbReference type="InterPro" id="IPR001969">
    <property type="entry name" value="Aspartic_peptidase_AS"/>
</dbReference>
<dbReference type="SUPFAM" id="SSF50630">
    <property type="entry name" value="Acid proteases"/>
    <property type="match status" value="1"/>
</dbReference>
<evidence type="ECO:0000256" key="12">
    <source>
        <dbReference type="SAM" id="Phobius"/>
    </source>
</evidence>
<dbReference type="Gene3D" id="3.30.70.270">
    <property type="match status" value="2"/>
</dbReference>
<feature type="region of interest" description="Disordered" evidence="11">
    <location>
        <begin position="536"/>
        <end position="562"/>
    </location>
</feature>
<keyword evidence="7" id="KW-0229">DNA integration</keyword>
<reference evidence="15" key="1">
    <citation type="journal article" date="2019" name="Sci. Rep.">
        <title>Draft genome of Tanacetum cinerariifolium, the natural source of mosquito coil.</title>
        <authorList>
            <person name="Yamashiro T."/>
            <person name="Shiraishi A."/>
            <person name="Satake H."/>
            <person name="Nakayama K."/>
        </authorList>
    </citation>
    <scope>NUCLEOTIDE SEQUENCE</scope>
</reference>
<evidence type="ECO:0000259" key="13">
    <source>
        <dbReference type="PROSITE" id="PS50158"/>
    </source>
</evidence>
<evidence type="ECO:0000256" key="11">
    <source>
        <dbReference type="SAM" id="MobiDB-lite"/>
    </source>
</evidence>
<dbReference type="InterPro" id="IPR036397">
    <property type="entry name" value="RNaseH_sf"/>
</dbReference>
<name>A0A6L2NYZ1_TANCI</name>
<evidence type="ECO:0000256" key="3">
    <source>
        <dbReference type="ARBA" id="ARBA00022695"/>
    </source>
</evidence>
<dbReference type="InterPro" id="IPR012337">
    <property type="entry name" value="RNaseH-like_sf"/>
</dbReference>
<feature type="domain" description="Reverse transcriptase" evidence="14">
    <location>
        <begin position="749"/>
        <end position="941"/>
    </location>
</feature>
<dbReference type="PANTHER" id="PTHR24559:SF427">
    <property type="entry name" value="RNA-DIRECTED DNA POLYMERASE"/>
    <property type="match status" value="1"/>
</dbReference>
<evidence type="ECO:0000256" key="9">
    <source>
        <dbReference type="ARBA" id="ARBA00023125"/>
    </source>
</evidence>
<dbReference type="SMART" id="SM00343">
    <property type="entry name" value="ZnF_C2HC"/>
    <property type="match status" value="2"/>
</dbReference>
<dbReference type="Pfam" id="PF00078">
    <property type="entry name" value="RVT_1"/>
    <property type="match status" value="1"/>
</dbReference>
<dbReference type="InterPro" id="IPR043502">
    <property type="entry name" value="DNA/RNA_pol_sf"/>
</dbReference>
<dbReference type="EMBL" id="BKCJ010010041">
    <property type="protein sequence ID" value="GEU89804.1"/>
    <property type="molecule type" value="Genomic_DNA"/>
</dbReference>
<evidence type="ECO:0000256" key="5">
    <source>
        <dbReference type="ARBA" id="ARBA00022842"/>
    </source>
</evidence>
<dbReference type="GO" id="GO:0015074">
    <property type="term" value="P:DNA integration"/>
    <property type="evidence" value="ECO:0007669"/>
    <property type="project" value="UniProtKB-KW"/>
</dbReference>
<dbReference type="CDD" id="cd01647">
    <property type="entry name" value="RT_LTR"/>
    <property type="match status" value="1"/>
</dbReference>
<evidence type="ECO:0000256" key="10">
    <source>
        <dbReference type="PROSITE-ProRule" id="PRU00047"/>
    </source>
</evidence>
<keyword evidence="3" id="KW-0548">Nucleotidyltransferase</keyword>
<dbReference type="InterPro" id="IPR041577">
    <property type="entry name" value="RT_RNaseH_2"/>
</dbReference>
<keyword evidence="5" id="KW-0460">Magnesium</keyword>
<evidence type="ECO:0000259" key="14">
    <source>
        <dbReference type="PROSITE" id="PS50878"/>
    </source>
</evidence>
<dbReference type="AlphaFoldDB" id="A0A6L2NYZ1"/>
<dbReference type="InterPro" id="IPR043128">
    <property type="entry name" value="Rev_trsase/Diguanyl_cyclase"/>
</dbReference>
<dbReference type="CDD" id="cd00303">
    <property type="entry name" value="retropepsin_like"/>
    <property type="match status" value="1"/>
</dbReference>
<evidence type="ECO:0000256" key="7">
    <source>
        <dbReference type="ARBA" id="ARBA00022908"/>
    </source>
</evidence>
<dbReference type="GO" id="GO:0003964">
    <property type="term" value="F:RNA-directed DNA polymerase activity"/>
    <property type="evidence" value="ECO:0007669"/>
    <property type="project" value="UniProtKB-KW"/>
</dbReference>
<dbReference type="GO" id="GO:0003723">
    <property type="term" value="F:RNA binding"/>
    <property type="evidence" value="ECO:0007669"/>
    <property type="project" value="UniProtKB-KW"/>
</dbReference>
<keyword evidence="4" id="KW-0378">Hydrolase</keyword>
<dbReference type="SUPFAM" id="SSF53098">
    <property type="entry name" value="Ribonuclease H-like"/>
    <property type="match status" value="1"/>
</dbReference>
<evidence type="ECO:0000256" key="1">
    <source>
        <dbReference type="ARBA" id="ARBA00022670"/>
    </source>
</evidence>
<feature type="domain" description="CCHC-type" evidence="13">
    <location>
        <begin position="521"/>
        <end position="537"/>
    </location>
</feature>
<keyword evidence="6" id="KW-0694">RNA-binding</keyword>
<feature type="region of interest" description="Disordered" evidence="11">
    <location>
        <begin position="111"/>
        <end position="176"/>
    </location>
</feature>
<organism evidence="15">
    <name type="scientific">Tanacetum cinerariifolium</name>
    <name type="common">Dalmatian daisy</name>
    <name type="synonym">Chrysanthemum cinerariifolium</name>
    <dbReference type="NCBI Taxonomy" id="118510"/>
    <lineage>
        <taxon>Eukaryota</taxon>
        <taxon>Viridiplantae</taxon>
        <taxon>Streptophyta</taxon>
        <taxon>Embryophyta</taxon>
        <taxon>Tracheophyta</taxon>
        <taxon>Spermatophyta</taxon>
        <taxon>Magnoliopsida</taxon>
        <taxon>eudicotyledons</taxon>
        <taxon>Gunneridae</taxon>
        <taxon>Pentapetalae</taxon>
        <taxon>asterids</taxon>
        <taxon>campanulids</taxon>
        <taxon>Asterales</taxon>
        <taxon>Asteraceae</taxon>
        <taxon>Asteroideae</taxon>
        <taxon>Anthemideae</taxon>
        <taxon>Anthemidinae</taxon>
        <taxon>Tanacetum</taxon>
    </lineage>
</organism>
<feature type="transmembrane region" description="Helical" evidence="12">
    <location>
        <begin position="21"/>
        <end position="40"/>
    </location>
</feature>
<evidence type="ECO:0000256" key="2">
    <source>
        <dbReference type="ARBA" id="ARBA00022679"/>
    </source>
</evidence>
<dbReference type="Gene3D" id="4.10.60.10">
    <property type="entry name" value="Zinc finger, CCHC-type"/>
    <property type="match status" value="1"/>
</dbReference>
<dbReference type="PROSITE" id="PS50878">
    <property type="entry name" value="RT_POL"/>
    <property type="match status" value="1"/>
</dbReference>
<dbReference type="Pfam" id="PF17919">
    <property type="entry name" value="RT_RNaseH_2"/>
    <property type="match status" value="1"/>
</dbReference>
<dbReference type="InterPro" id="IPR001878">
    <property type="entry name" value="Znf_CCHC"/>
</dbReference>
<feature type="compositionally biased region" description="Acidic residues" evidence="11">
    <location>
        <begin position="136"/>
        <end position="163"/>
    </location>
</feature>
<dbReference type="InterPro" id="IPR053134">
    <property type="entry name" value="RNA-dir_DNA_polymerase"/>
</dbReference>
<evidence type="ECO:0000256" key="6">
    <source>
        <dbReference type="ARBA" id="ARBA00022884"/>
    </source>
</evidence>
<dbReference type="PANTHER" id="PTHR24559">
    <property type="entry name" value="TRANSPOSON TY3-I GAG-POL POLYPROTEIN"/>
    <property type="match status" value="1"/>
</dbReference>
<dbReference type="Gene3D" id="3.30.420.10">
    <property type="entry name" value="Ribonuclease H-like superfamily/Ribonuclease H"/>
    <property type="match status" value="1"/>
</dbReference>
<dbReference type="InterPro" id="IPR000477">
    <property type="entry name" value="RT_dom"/>
</dbReference>
<keyword evidence="8 15" id="KW-0695">RNA-directed DNA polymerase</keyword>
<dbReference type="InterPro" id="IPR036875">
    <property type="entry name" value="Znf_CCHC_sf"/>
</dbReference>
<dbReference type="GO" id="GO:0004190">
    <property type="term" value="F:aspartic-type endopeptidase activity"/>
    <property type="evidence" value="ECO:0007669"/>
    <property type="project" value="UniProtKB-KW"/>
</dbReference>
<keyword evidence="10" id="KW-0862">Zinc</keyword>
<protein>
    <submittedName>
        <fullName evidence="15">Putative reverse transcriptase domain-containing protein</fullName>
    </submittedName>
</protein>
<proteinExistence type="predicted"/>
<accession>A0A6L2NYZ1</accession>
<evidence type="ECO:0000313" key="15">
    <source>
        <dbReference type="EMBL" id="GEU89804.1"/>
    </source>
</evidence>
<dbReference type="PROSITE" id="PS00141">
    <property type="entry name" value="ASP_PROTEASE"/>
    <property type="match status" value="1"/>
</dbReference>
<dbReference type="InterPro" id="IPR021109">
    <property type="entry name" value="Peptidase_aspartic_dom_sf"/>
</dbReference>
<dbReference type="Pfam" id="PF08284">
    <property type="entry name" value="RVP_2"/>
    <property type="match status" value="1"/>
</dbReference>
<evidence type="ECO:0000256" key="8">
    <source>
        <dbReference type="ARBA" id="ARBA00022918"/>
    </source>
</evidence>
<feature type="compositionally biased region" description="Low complexity" evidence="11">
    <location>
        <begin position="543"/>
        <end position="559"/>
    </location>
</feature>
<dbReference type="SUPFAM" id="SSF57756">
    <property type="entry name" value="Retrovirus zinc finger-like domains"/>
    <property type="match status" value="1"/>
</dbReference>
<sequence length="1166" mass="132186">MVPRLWIFDKFKLHVYLFLKILLPDPALILYFILVLKLLASSPTFSRIYARTRAPTISRLRARSRAPTFTCLCAEPEYPEYLVPSEDEAPMKDQPLPTDALLVALSPEYMADSHPEEDLEEDPKEDHTNYPANGGDGDDEPSDNDDDDDTDEEDQDDNEEEEEHLTPTDSSAIPIVDPIPLARDMKAFETDESAPTPGSPQTIISFPQTHLCRTRKTVRLEPPMSASMKACIARHAVALTPSLPILSPPLPLPSPLTTSPTDVGAPLGYMAAMIRMKDLLPSTSRRTDIPEANMPPRKRACLTTSALGFEVRESFETGAARQPGLALESDRRRYRVEQTCYRTSQLQTQLTTSVGRIKILEARDPEPQALIDRGIAAALVKQDADRSRNGDNSHDSGTCGRRQVITKRECTYTDFLKCQPMTFKGTEGVIGLTRWVEKMESISQISNCTVTCQNVPRGNKKVERYVSGLPDMIHGNVKVSKPKTMQEAIEFATEMIDSKMLTFAERQAEMKLSPRGPCAQKCTNCKRIGHAARDCKDRPAVANNNNNRNNNNNNNNNNNQRAQGVNQRGITCFECGVQYHFRSDCPKLKNGNQGNQGNQDGNANAVARAYAVGTAGINPNSNVVTGMFLLNNHYASVLFDTGADRSFLSTAFISLIDIISTTLDHGYDVELADEMGSFNVIIGIDWLSKYHAVIVCDEKLVRDLSGIPPTRQVEFQIDLILGAAPVTRAPYRLAPSEMKEFSDQLKELSDKGFIRPISSPWGAPVLFVKKKDGSFRMCIDYQKLNKLTVKNHYPLPRIDDLFDQIQGSNVYLKIDLRSGYHQLRVREEDISKTAFKTRYGHYEFQVMSFGLTNAPAVFMDLMNRVCKPYLDKFVIVFIDDILIYSKSKKEHEERLKLILDLVKKEQLYAKFSKCEFWILKVQCLSHVIDSQGLTSYYRRFIKGFSKIAKSMTKLTQKKVKFDWDDKQEAFFQIIKQKLCSAPILVLPEGSEDFIVYYDALIKGFGAMLMQREKVIAYGSRQLKVNEKNYTTRDLELGAVVAFQKAMGTRLDMSMTYHPENDRQSERTIQILENMFRACVIDFGNGWERHLPLVDFLYNNSYHASIKAAPFEALYDEIHIDDKLRFVEEPVKIMDLEVKRLKHSRIPIIKVRLNSRRGPEFTWERED</sequence>
<keyword evidence="12" id="KW-0812">Transmembrane</keyword>
<keyword evidence="4" id="KW-0064">Aspartyl protease</keyword>
<dbReference type="GO" id="GO:0008270">
    <property type="term" value="F:zinc ion binding"/>
    <property type="evidence" value="ECO:0007669"/>
    <property type="project" value="UniProtKB-KW"/>
</dbReference>
<keyword evidence="12" id="KW-1133">Transmembrane helix</keyword>
<keyword evidence="9" id="KW-0238">DNA-binding</keyword>
<evidence type="ECO:0000256" key="4">
    <source>
        <dbReference type="ARBA" id="ARBA00022750"/>
    </source>
</evidence>